<dbReference type="InterPro" id="IPR007325">
    <property type="entry name" value="KFase/CYL"/>
</dbReference>
<evidence type="ECO:0000313" key="1">
    <source>
        <dbReference type="EMBL" id="NBI08162.1"/>
    </source>
</evidence>
<dbReference type="PANTHER" id="PTHR31118:SF32">
    <property type="entry name" value="KYNURENINE FORMAMIDASE"/>
    <property type="match status" value="1"/>
</dbReference>
<evidence type="ECO:0000313" key="2">
    <source>
        <dbReference type="Proteomes" id="UP000467132"/>
    </source>
</evidence>
<dbReference type="Gene3D" id="3.50.30.50">
    <property type="entry name" value="Putative cyclase"/>
    <property type="match status" value="1"/>
</dbReference>
<organism evidence="1 2">
    <name type="scientific">Senegalia massiliensis</name>
    <dbReference type="NCBI Taxonomy" id="1720316"/>
    <lineage>
        <taxon>Bacteria</taxon>
        <taxon>Bacillati</taxon>
        <taxon>Bacillota</taxon>
        <taxon>Clostridia</taxon>
        <taxon>Eubacteriales</taxon>
        <taxon>Clostridiaceae</taxon>
        <taxon>Senegalia</taxon>
    </lineage>
</organism>
<dbReference type="GO" id="GO:0004061">
    <property type="term" value="F:arylformamidase activity"/>
    <property type="evidence" value="ECO:0007669"/>
    <property type="project" value="InterPro"/>
</dbReference>
<gene>
    <name evidence="1" type="ORF">D3Z33_14985</name>
</gene>
<name>A0A845R402_9CLOT</name>
<protein>
    <submittedName>
        <fullName evidence="1">Cyclase family protein</fullName>
    </submittedName>
</protein>
<dbReference type="GO" id="GO:0019441">
    <property type="term" value="P:L-tryptophan catabolic process to kynurenine"/>
    <property type="evidence" value="ECO:0007669"/>
    <property type="project" value="InterPro"/>
</dbReference>
<comment type="caution">
    <text evidence="1">The sequence shown here is derived from an EMBL/GenBank/DDBJ whole genome shotgun (WGS) entry which is preliminary data.</text>
</comment>
<dbReference type="RefSeq" id="WP_160198628.1">
    <property type="nucleotide sequence ID" value="NZ_QXXA01000023.1"/>
</dbReference>
<keyword evidence="2" id="KW-1185">Reference proteome</keyword>
<dbReference type="PANTHER" id="PTHR31118">
    <property type="entry name" value="CYCLASE-LIKE PROTEIN 2"/>
    <property type="match status" value="1"/>
</dbReference>
<accession>A0A845R402</accession>
<dbReference type="SUPFAM" id="SSF102198">
    <property type="entry name" value="Putative cyclase"/>
    <property type="match status" value="1"/>
</dbReference>
<dbReference type="EMBL" id="QXXA01000023">
    <property type="protein sequence ID" value="NBI08162.1"/>
    <property type="molecule type" value="Genomic_DNA"/>
</dbReference>
<proteinExistence type="predicted"/>
<dbReference type="Pfam" id="PF04199">
    <property type="entry name" value="Cyclase"/>
    <property type="match status" value="1"/>
</dbReference>
<dbReference type="Proteomes" id="UP000467132">
    <property type="component" value="Unassembled WGS sequence"/>
</dbReference>
<dbReference type="InterPro" id="IPR037175">
    <property type="entry name" value="KFase_sf"/>
</dbReference>
<dbReference type="AlphaFoldDB" id="A0A845R402"/>
<reference evidence="1 2" key="1">
    <citation type="submission" date="2018-08" db="EMBL/GenBank/DDBJ databases">
        <title>Murine metabolic-syndrome-specific gut microbial biobank.</title>
        <authorList>
            <person name="Liu C."/>
        </authorList>
    </citation>
    <scope>NUCLEOTIDE SEQUENCE [LARGE SCALE GENOMIC DNA]</scope>
    <source>
        <strain evidence="1 2">583</strain>
    </source>
</reference>
<dbReference type="OrthoDB" id="1118163at2"/>
<sequence>MLIDITTVVSNSSPLIEWAKSQYNQHVAMGHIGTHLDTYEKSNIPLEYFKSKGVLFDVREKSEVSIDDIEISKIDKGDFVIFRTGQIEKYAYGDKEYFNNHPQLSKELINALISKQVHFIGVDCPGIRQNLEHEEADRMCEQSKVYIIENLCNLSEVRNTEFMVYTMWLDDEEMTGLKCRVLIEQ</sequence>